<dbReference type="EC" id="2.4.1.129" evidence="6"/>
<dbReference type="AlphaFoldDB" id="F0SZJ5"/>
<dbReference type="InterPro" id="IPR001460">
    <property type="entry name" value="PCN-bd_Tpept"/>
</dbReference>
<proteinExistence type="inferred from homology"/>
<dbReference type="InterPro" id="IPR005311">
    <property type="entry name" value="PBP_dimer"/>
</dbReference>
<dbReference type="RefSeq" id="WP_013624949.1">
    <property type="nucleotide sequence ID" value="NC_015172.1"/>
</dbReference>
<protein>
    <submittedName>
        <fullName evidence="6">Peptidoglycan glycosyltransferase</fullName>
        <ecNumber evidence="6">2.4.1.129</ecNumber>
    </submittedName>
</protein>
<dbReference type="InterPro" id="IPR050515">
    <property type="entry name" value="Beta-lactam/transpept"/>
</dbReference>
<dbReference type="STRING" id="645991.Sgly_1784"/>
<dbReference type="Proteomes" id="UP000007488">
    <property type="component" value="Chromosome"/>
</dbReference>
<keyword evidence="7" id="KW-1185">Reference proteome</keyword>
<reference evidence="6 7" key="1">
    <citation type="journal article" date="2011" name="Stand. Genomic Sci.">
        <title>Complete genome sequence of Syntrophobotulus glycolicus type strain (FlGlyR).</title>
        <authorList>
            <person name="Han C."/>
            <person name="Mwirichia R."/>
            <person name="Chertkov O."/>
            <person name="Held B."/>
            <person name="Lapidus A."/>
            <person name="Nolan M."/>
            <person name="Lucas S."/>
            <person name="Hammon N."/>
            <person name="Deshpande S."/>
            <person name="Cheng J.F."/>
            <person name="Tapia R."/>
            <person name="Goodwin L."/>
            <person name="Pitluck S."/>
            <person name="Huntemann M."/>
            <person name="Liolios K."/>
            <person name="Ivanova N."/>
            <person name="Pagani I."/>
            <person name="Mavromatis K."/>
            <person name="Ovchinikova G."/>
            <person name="Pati A."/>
            <person name="Chen A."/>
            <person name="Palaniappan K."/>
            <person name="Land M."/>
            <person name="Hauser L."/>
            <person name="Brambilla E.M."/>
            <person name="Rohde M."/>
            <person name="Spring S."/>
            <person name="Sikorski J."/>
            <person name="Goker M."/>
            <person name="Woyke T."/>
            <person name="Bristow J."/>
            <person name="Eisen J.A."/>
            <person name="Markowitz V."/>
            <person name="Hugenholtz P."/>
            <person name="Kyrpides N.C."/>
            <person name="Klenk H.P."/>
            <person name="Detter J.C."/>
        </authorList>
    </citation>
    <scope>NUCLEOTIDE SEQUENCE [LARGE SCALE GENOMIC DNA]</scope>
    <source>
        <strain evidence="7">DSM 8271 / FlGlyR</strain>
    </source>
</reference>
<keyword evidence="3 4" id="KW-0472">Membrane</keyword>
<dbReference type="PROSITE" id="PS51178">
    <property type="entry name" value="PASTA"/>
    <property type="match status" value="1"/>
</dbReference>
<keyword evidence="6" id="KW-0328">Glycosyltransferase</keyword>
<dbReference type="InterPro" id="IPR012338">
    <property type="entry name" value="Beta-lactam/transpept-like"/>
</dbReference>
<organism evidence="6 7">
    <name type="scientific">Syntrophobotulus glycolicus (strain DSM 8271 / FlGlyR)</name>
    <dbReference type="NCBI Taxonomy" id="645991"/>
    <lineage>
        <taxon>Bacteria</taxon>
        <taxon>Bacillati</taxon>
        <taxon>Bacillota</taxon>
        <taxon>Clostridia</taxon>
        <taxon>Eubacteriales</taxon>
        <taxon>Desulfitobacteriaceae</taxon>
        <taxon>Syntrophobotulus</taxon>
    </lineage>
</organism>
<dbReference type="Pfam" id="PF03717">
    <property type="entry name" value="PBP_dimer"/>
    <property type="match status" value="1"/>
</dbReference>
<feature type="transmembrane region" description="Helical" evidence="4">
    <location>
        <begin position="16"/>
        <end position="38"/>
    </location>
</feature>
<dbReference type="GO" id="GO:0005886">
    <property type="term" value="C:plasma membrane"/>
    <property type="evidence" value="ECO:0007669"/>
    <property type="project" value="TreeGrafter"/>
</dbReference>
<comment type="subcellular location">
    <subcellularLocation>
        <location evidence="1">Membrane</location>
    </subcellularLocation>
</comment>
<evidence type="ECO:0000313" key="6">
    <source>
        <dbReference type="EMBL" id="ADY56081.1"/>
    </source>
</evidence>
<dbReference type="GO" id="GO:0071555">
    <property type="term" value="P:cell wall organization"/>
    <property type="evidence" value="ECO:0007669"/>
    <property type="project" value="TreeGrafter"/>
</dbReference>
<dbReference type="Gene3D" id="3.40.710.10">
    <property type="entry name" value="DD-peptidase/beta-lactamase superfamily"/>
    <property type="match status" value="1"/>
</dbReference>
<name>F0SZJ5_SYNGF</name>
<evidence type="ECO:0000256" key="1">
    <source>
        <dbReference type="ARBA" id="ARBA00004370"/>
    </source>
</evidence>
<dbReference type="SUPFAM" id="SSF54184">
    <property type="entry name" value="Penicillin-binding protein 2x (pbp-2x), c-terminal domain"/>
    <property type="match status" value="1"/>
</dbReference>
<dbReference type="Pfam" id="PF03793">
    <property type="entry name" value="PASTA"/>
    <property type="match status" value="1"/>
</dbReference>
<dbReference type="eggNOG" id="COG0768">
    <property type="taxonomic scope" value="Bacteria"/>
</dbReference>
<evidence type="ECO:0000256" key="4">
    <source>
        <dbReference type="SAM" id="Phobius"/>
    </source>
</evidence>
<keyword evidence="4" id="KW-1133">Transmembrane helix</keyword>
<reference evidence="7" key="2">
    <citation type="submission" date="2011-02" db="EMBL/GenBank/DDBJ databases">
        <title>The complete genome of Syntrophobotulus glycolicus DSM 8271.</title>
        <authorList>
            <person name="Lucas S."/>
            <person name="Copeland A."/>
            <person name="Lapidus A."/>
            <person name="Bruce D."/>
            <person name="Goodwin L."/>
            <person name="Pitluck S."/>
            <person name="Kyrpides N."/>
            <person name="Mavromatis K."/>
            <person name="Pagani I."/>
            <person name="Ivanova N."/>
            <person name="Mikhailova N."/>
            <person name="Chertkov O."/>
            <person name="Held B."/>
            <person name="Detter J.C."/>
            <person name="Tapia R."/>
            <person name="Han C."/>
            <person name="Land M."/>
            <person name="Hauser L."/>
            <person name="Markowitz V."/>
            <person name="Cheng J.-F."/>
            <person name="Hugenholtz P."/>
            <person name="Woyke T."/>
            <person name="Wu D."/>
            <person name="Spring S."/>
            <person name="Schroeder M."/>
            <person name="Brambilla E."/>
            <person name="Klenk H.-P."/>
            <person name="Eisen J.A."/>
        </authorList>
    </citation>
    <scope>NUCLEOTIDE SEQUENCE [LARGE SCALE GENOMIC DNA]</scope>
    <source>
        <strain evidence="7">DSM 8271 / FlGlyR</strain>
    </source>
</reference>
<keyword evidence="6" id="KW-0808">Transferase</keyword>
<gene>
    <name evidence="6" type="ordered locus">Sgly_1784</name>
</gene>
<dbReference type="CDD" id="cd06575">
    <property type="entry name" value="PASTA_Pbp2x-like_2"/>
    <property type="match status" value="1"/>
</dbReference>
<dbReference type="SUPFAM" id="SSF56601">
    <property type="entry name" value="beta-lactamase/transpeptidase-like"/>
    <property type="match status" value="1"/>
</dbReference>
<dbReference type="SMART" id="SM00740">
    <property type="entry name" value="PASTA"/>
    <property type="match status" value="1"/>
</dbReference>
<comment type="similarity">
    <text evidence="2">Belongs to the transpeptidase family.</text>
</comment>
<sequence>MVKKTNNKTKFTRETLIYIFVFTVFLLIIGKLFLLQVIHADELRAKGLDMKSNLQEPIIERGTIYDFQHNILAKSIETKDVYADTKNMNELLPKRKDGLTKDTIAAQLAPLLGKSSDEILALLHKDSYYIVLTKNIDLDHAQKIKQLGFPGINFSDSYKRVYPMGNTASSVLGIVDATGHGIEGVEKTADQDLLNVLDDENRGNNIVLTIDSTIQYLLEQELDGIVGEYSPKRTTILAMDPMTGKILGMGSRPTFDPNDYRNTKNEDRKNLGVSMIYEPGSTFKIITGSIGLEENIISPEEKFDDPGYLNVGSRTITNWDSDRKPHGLITFSDGMRLSSNVVLALAGQKIGKETFYTYLKSFGFGTKTKVDLSGEEQGLLIDQSRVKDLELSTMAFGQANLVTPVQLLTAISSVANGGTLYQPYVIDRVLSTEGKILKQNEPKTVRKILSPKTCREMNDILVNVVENGTGASTKIEGIKVAGKTGTAQKIDPVTLAYSETDKIASFVAYAPADNPKIAVLAILDTPKGDFVQGGVMAGPHVKKILEGALQYYGIPVSSDTPSDVNNFLEGEATRPQPKTVTPEREPVNGEVMIPDLTGLTIRKVGEELGKLELRYKFQGSGTVTKQFPEPGKIVNKGDCVEVVFSGQT</sequence>
<keyword evidence="4" id="KW-0812">Transmembrane</keyword>
<evidence type="ECO:0000259" key="5">
    <source>
        <dbReference type="PROSITE" id="PS51178"/>
    </source>
</evidence>
<dbReference type="PANTHER" id="PTHR30627:SF1">
    <property type="entry name" value="PEPTIDOGLYCAN D,D-TRANSPEPTIDASE FTSI"/>
    <property type="match status" value="1"/>
</dbReference>
<evidence type="ECO:0000256" key="2">
    <source>
        <dbReference type="ARBA" id="ARBA00007171"/>
    </source>
</evidence>
<accession>F0SZJ5</accession>
<evidence type="ECO:0000256" key="3">
    <source>
        <dbReference type="ARBA" id="ARBA00023136"/>
    </source>
</evidence>
<dbReference type="InterPro" id="IPR005543">
    <property type="entry name" value="PASTA_dom"/>
</dbReference>
<dbReference type="SUPFAM" id="SSF56519">
    <property type="entry name" value="Penicillin binding protein dimerisation domain"/>
    <property type="match status" value="1"/>
</dbReference>
<dbReference type="Gene3D" id="3.90.1310.10">
    <property type="entry name" value="Penicillin-binding protein 2a (Domain 2)"/>
    <property type="match status" value="1"/>
</dbReference>
<dbReference type="EMBL" id="CP002547">
    <property type="protein sequence ID" value="ADY56081.1"/>
    <property type="molecule type" value="Genomic_DNA"/>
</dbReference>
<feature type="domain" description="PASTA" evidence="5">
    <location>
        <begin position="589"/>
        <end position="646"/>
    </location>
</feature>
<dbReference type="KEGG" id="sgy:Sgly_1784"/>
<dbReference type="Gene3D" id="3.30.450.330">
    <property type="match status" value="1"/>
</dbReference>
<dbReference type="InterPro" id="IPR036138">
    <property type="entry name" value="PBP_dimer_sf"/>
</dbReference>
<dbReference type="Gene3D" id="3.30.10.20">
    <property type="match status" value="1"/>
</dbReference>
<dbReference type="GO" id="GO:0008658">
    <property type="term" value="F:penicillin binding"/>
    <property type="evidence" value="ECO:0007669"/>
    <property type="project" value="InterPro"/>
</dbReference>
<dbReference type="Pfam" id="PF00905">
    <property type="entry name" value="Transpeptidase"/>
    <property type="match status" value="1"/>
</dbReference>
<dbReference type="GO" id="GO:0016757">
    <property type="term" value="F:glycosyltransferase activity"/>
    <property type="evidence" value="ECO:0007669"/>
    <property type="project" value="UniProtKB-KW"/>
</dbReference>
<evidence type="ECO:0000313" key="7">
    <source>
        <dbReference type="Proteomes" id="UP000007488"/>
    </source>
</evidence>
<dbReference type="PANTHER" id="PTHR30627">
    <property type="entry name" value="PEPTIDOGLYCAN D,D-TRANSPEPTIDASE"/>
    <property type="match status" value="1"/>
</dbReference>
<dbReference type="HOGENOM" id="CLU_009289_6_0_9"/>